<keyword evidence="11" id="KW-0460">Magnesium</keyword>
<sequence>MRYDDGDEAPLQQAAYRTVRVWRSDLRATLLFLTRVPLKAARPEGDTPPLGRAVRAFPIVGALIGLVAGIVYGIAAGIGLPDIVAAVLAVGAGALVTGALHEDGLADMADGFGGGNTRDRKLAIMRDSRIGAYGVIALVVVLAAKAGAIGDLGSTGLAIAGMVAAAAVSRAAMPAVMLWTEPARSDGLAADAGRPPSAHVWTGLALAAVLAVGLLTWSGLVAFLVAGVGTAAVAWLAERQVGGHTGDVLGGVQQLSEVLFLLTLAAVR</sequence>
<evidence type="ECO:0000256" key="16">
    <source>
        <dbReference type="ARBA" id="ARBA00032853"/>
    </source>
</evidence>
<protein>
    <recommendedName>
        <fullName evidence="6">Adenosylcobinamide-GDP ribazoletransferase</fullName>
        <ecNumber evidence="5">2.7.8.26</ecNumber>
    </recommendedName>
    <alternativeName>
        <fullName evidence="16">Cobalamin synthase</fullName>
    </alternativeName>
    <alternativeName>
        <fullName evidence="15">Cobalamin-5'-phosphate synthase</fullName>
    </alternativeName>
</protein>
<evidence type="ECO:0000256" key="3">
    <source>
        <dbReference type="ARBA" id="ARBA00004663"/>
    </source>
</evidence>
<evidence type="ECO:0000256" key="18">
    <source>
        <dbReference type="ARBA" id="ARBA00049504"/>
    </source>
</evidence>
<dbReference type="HAMAP" id="MF_00719">
    <property type="entry name" value="CobS"/>
    <property type="match status" value="1"/>
</dbReference>
<dbReference type="EMBL" id="CASHTH010004447">
    <property type="protein sequence ID" value="CAI8057443.1"/>
    <property type="molecule type" value="Genomic_DNA"/>
</dbReference>
<keyword evidence="8" id="KW-0169">Cobalamin biosynthesis</keyword>
<keyword evidence="12 19" id="KW-1133">Transmembrane helix</keyword>
<evidence type="ECO:0000256" key="7">
    <source>
        <dbReference type="ARBA" id="ARBA00022475"/>
    </source>
</evidence>
<proteinExistence type="inferred from homology"/>
<keyword evidence="13 19" id="KW-0472">Membrane</keyword>
<comment type="subcellular location">
    <subcellularLocation>
        <location evidence="2">Cell membrane</location>
        <topology evidence="2">Multi-pass membrane protein</topology>
    </subcellularLocation>
</comment>
<dbReference type="EC" id="2.7.8.26" evidence="5"/>
<evidence type="ECO:0000256" key="10">
    <source>
        <dbReference type="ARBA" id="ARBA00022692"/>
    </source>
</evidence>
<evidence type="ECO:0000256" key="9">
    <source>
        <dbReference type="ARBA" id="ARBA00022679"/>
    </source>
</evidence>
<comment type="function">
    <text evidence="14">Joins adenosylcobinamide-GDP and alpha-ribazole to generate adenosylcobalamin (Ado-cobalamin). Also synthesizes adenosylcobalamin 5'-phosphate from adenosylcobinamide-GDP and alpha-ribazole 5'-phosphate.</text>
</comment>
<evidence type="ECO:0000256" key="13">
    <source>
        <dbReference type="ARBA" id="ARBA00023136"/>
    </source>
</evidence>
<feature type="transmembrane region" description="Helical" evidence="19">
    <location>
        <begin position="156"/>
        <end position="179"/>
    </location>
</feature>
<evidence type="ECO:0000256" key="6">
    <source>
        <dbReference type="ARBA" id="ARBA00015850"/>
    </source>
</evidence>
<comment type="pathway">
    <text evidence="3">Cofactor biosynthesis; adenosylcobalamin biosynthesis; adenosylcobalamin from cob(II)yrinate a,c-diamide: step 7/7.</text>
</comment>
<evidence type="ECO:0000256" key="2">
    <source>
        <dbReference type="ARBA" id="ARBA00004651"/>
    </source>
</evidence>
<dbReference type="Pfam" id="PF02654">
    <property type="entry name" value="CobS"/>
    <property type="match status" value="1"/>
</dbReference>
<keyword evidence="10 19" id="KW-0812">Transmembrane</keyword>
<dbReference type="PANTHER" id="PTHR34148:SF1">
    <property type="entry name" value="ADENOSYLCOBINAMIDE-GDP RIBAZOLETRANSFERASE"/>
    <property type="match status" value="1"/>
</dbReference>
<evidence type="ECO:0000256" key="1">
    <source>
        <dbReference type="ARBA" id="ARBA00001946"/>
    </source>
</evidence>
<comment type="catalytic activity">
    <reaction evidence="18">
        <text>alpha-ribazole 5'-phosphate + adenosylcob(III)inamide-GDP = adenosylcob(III)alamin 5'-phosphate + GMP + H(+)</text>
        <dbReference type="Rhea" id="RHEA:23560"/>
        <dbReference type="ChEBI" id="CHEBI:15378"/>
        <dbReference type="ChEBI" id="CHEBI:57918"/>
        <dbReference type="ChEBI" id="CHEBI:58115"/>
        <dbReference type="ChEBI" id="CHEBI:60487"/>
        <dbReference type="ChEBI" id="CHEBI:60493"/>
        <dbReference type="EC" id="2.7.8.26"/>
    </reaction>
</comment>
<dbReference type="InterPro" id="IPR003805">
    <property type="entry name" value="CobS"/>
</dbReference>
<evidence type="ECO:0000256" key="5">
    <source>
        <dbReference type="ARBA" id="ARBA00013200"/>
    </source>
</evidence>
<keyword evidence="21" id="KW-1185">Reference proteome</keyword>
<accession>A0AA35XG04</accession>
<dbReference type="GO" id="GO:0051073">
    <property type="term" value="F:adenosylcobinamide-GDP ribazoletransferase activity"/>
    <property type="evidence" value="ECO:0007669"/>
    <property type="project" value="UniProtKB-EC"/>
</dbReference>
<evidence type="ECO:0000256" key="12">
    <source>
        <dbReference type="ARBA" id="ARBA00022989"/>
    </source>
</evidence>
<dbReference type="Proteomes" id="UP001174909">
    <property type="component" value="Unassembled WGS sequence"/>
</dbReference>
<evidence type="ECO:0000256" key="14">
    <source>
        <dbReference type="ARBA" id="ARBA00025228"/>
    </source>
</evidence>
<evidence type="ECO:0000256" key="19">
    <source>
        <dbReference type="SAM" id="Phobius"/>
    </source>
</evidence>
<comment type="catalytic activity">
    <reaction evidence="17">
        <text>alpha-ribazole + adenosylcob(III)inamide-GDP = adenosylcob(III)alamin + GMP + H(+)</text>
        <dbReference type="Rhea" id="RHEA:16049"/>
        <dbReference type="ChEBI" id="CHEBI:10329"/>
        <dbReference type="ChEBI" id="CHEBI:15378"/>
        <dbReference type="ChEBI" id="CHEBI:18408"/>
        <dbReference type="ChEBI" id="CHEBI:58115"/>
        <dbReference type="ChEBI" id="CHEBI:60487"/>
        <dbReference type="EC" id="2.7.8.26"/>
    </reaction>
</comment>
<evidence type="ECO:0000313" key="20">
    <source>
        <dbReference type="EMBL" id="CAI8057443.1"/>
    </source>
</evidence>
<comment type="cofactor">
    <cofactor evidence="1">
        <name>Mg(2+)</name>
        <dbReference type="ChEBI" id="CHEBI:18420"/>
    </cofactor>
</comment>
<keyword evidence="9" id="KW-0808">Transferase</keyword>
<dbReference type="GO" id="GO:0008818">
    <property type="term" value="F:cobalamin 5'-phosphate synthase activity"/>
    <property type="evidence" value="ECO:0007669"/>
    <property type="project" value="InterPro"/>
</dbReference>
<evidence type="ECO:0000256" key="4">
    <source>
        <dbReference type="ARBA" id="ARBA00010561"/>
    </source>
</evidence>
<keyword evidence="7" id="KW-1003">Cell membrane</keyword>
<feature type="transmembrane region" description="Helical" evidence="19">
    <location>
        <begin position="130"/>
        <end position="150"/>
    </location>
</feature>
<dbReference type="AlphaFoldDB" id="A0AA35XG04"/>
<evidence type="ECO:0000256" key="8">
    <source>
        <dbReference type="ARBA" id="ARBA00022573"/>
    </source>
</evidence>
<comment type="caution">
    <text evidence="20">The sequence shown here is derived from an EMBL/GenBank/DDBJ whole genome shotgun (WGS) entry which is preliminary data.</text>
</comment>
<dbReference type="NCBIfam" id="TIGR00317">
    <property type="entry name" value="cobS"/>
    <property type="match status" value="1"/>
</dbReference>
<feature type="transmembrane region" description="Helical" evidence="19">
    <location>
        <begin position="56"/>
        <end position="77"/>
    </location>
</feature>
<reference evidence="20" key="1">
    <citation type="submission" date="2023-03" db="EMBL/GenBank/DDBJ databases">
        <authorList>
            <person name="Steffen K."/>
            <person name="Cardenas P."/>
        </authorList>
    </citation>
    <scope>NUCLEOTIDE SEQUENCE</scope>
</reference>
<feature type="transmembrane region" description="Helical" evidence="19">
    <location>
        <begin position="200"/>
        <end position="228"/>
    </location>
</feature>
<evidence type="ECO:0000313" key="21">
    <source>
        <dbReference type="Proteomes" id="UP001174909"/>
    </source>
</evidence>
<feature type="transmembrane region" description="Helical" evidence="19">
    <location>
        <begin position="83"/>
        <end position="100"/>
    </location>
</feature>
<gene>
    <name evidence="20" type="ORF">GBAR_LOCUS31316</name>
</gene>
<evidence type="ECO:0000256" key="15">
    <source>
        <dbReference type="ARBA" id="ARBA00032605"/>
    </source>
</evidence>
<name>A0AA35XG04_GEOBA</name>
<evidence type="ECO:0000256" key="17">
    <source>
        <dbReference type="ARBA" id="ARBA00048623"/>
    </source>
</evidence>
<dbReference type="PANTHER" id="PTHR34148">
    <property type="entry name" value="ADENOSYLCOBINAMIDE-GDP RIBAZOLETRANSFERASE"/>
    <property type="match status" value="1"/>
</dbReference>
<organism evidence="20 21">
    <name type="scientific">Geodia barretti</name>
    <name type="common">Barrett's horny sponge</name>
    <dbReference type="NCBI Taxonomy" id="519541"/>
    <lineage>
        <taxon>Eukaryota</taxon>
        <taxon>Metazoa</taxon>
        <taxon>Porifera</taxon>
        <taxon>Demospongiae</taxon>
        <taxon>Heteroscleromorpha</taxon>
        <taxon>Tetractinellida</taxon>
        <taxon>Astrophorina</taxon>
        <taxon>Geodiidae</taxon>
        <taxon>Geodia</taxon>
    </lineage>
</organism>
<dbReference type="GO" id="GO:0005886">
    <property type="term" value="C:plasma membrane"/>
    <property type="evidence" value="ECO:0007669"/>
    <property type="project" value="UniProtKB-SubCell"/>
</dbReference>
<evidence type="ECO:0000256" key="11">
    <source>
        <dbReference type="ARBA" id="ARBA00022842"/>
    </source>
</evidence>
<comment type="similarity">
    <text evidence="4">Belongs to the CobS family.</text>
</comment>